<evidence type="ECO:0000256" key="6">
    <source>
        <dbReference type="RuleBase" id="RU366034"/>
    </source>
</evidence>
<dbReference type="SFLD" id="SFLDS00005">
    <property type="entry name" value="Isoprenoid_Synthase_Type_I"/>
    <property type="match status" value="1"/>
</dbReference>
<dbReference type="SFLD" id="SFLDG01020">
    <property type="entry name" value="Terpene_Cyclase_Like_2"/>
    <property type="match status" value="1"/>
</dbReference>
<dbReference type="Pfam" id="PF19086">
    <property type="entry name" value="Terpene_syn_C_2"/>
    <property type="match status" value="1"/>
</dbReference>
<organism evidence="7 8">
    <name type="scientific">Jaapia argillacea MUCL 33604</name>
    <dbReference type="NCBI Taxonomy" id="933084"/>
    <lineage>
        <taxon>Eukaryota</taxon>
        <taxon>Fungi</taxon>
        <taxon>Dikarya</taxon>
        <taxon>Basidiomycota</taxon>
        <taxon>Agaricomycotina</taxon>
        <taxon>Agaricomycetes</taxon>
        <taxon>Agaricomycetidae</taxon>
        <taxon>Jaapiales</taxon>
        <taxon>Jaapiaceae</taxon>
        <taxon>Jaapia</taxon>
    </lineage>
</organism>
<dbReference type="GO" id="GO:0008299">
    <property type="term" value="P:isoprenoid biosynthetic process"/>
    <property type="evidence" value="ECO:0007669"/>
    <property type="project" value="UniProtKB-ARBA"/>
</dbReference>
<name>A0A067PPH6_9AGAM</name>
<evidence type="ECO:0000313" key="7">
    <source>
        <dbReference type="EMBL" id="KDQ53197.1"/>
    </source>
</evidence>
<evidence type="ECO:0000256" key="3">
    <source>
        <dbReference type="ARBA" id="ARBA00022723"/>
    </source>
</evidence>
<proteinExistence type="inferred from homology"/>
<dbReference type="PANTHER" id="PTHR35201:SF4">
    <property type="entry name" value="BETA-PINACENE SYNTHASE-RELATED"/>
    <property type="match status" value="1"/>
</dbReference>
<dbReference type="InParanoid" id="A0A067PPH6"/>
<dbReference type="SUPFAM" id="SSF48576">
    <property type="entry name" value="Terpenoid synthases"/>
    <property type="match status" value="1"/>
</dbReference>
<sequence>MSSRQQQFYIPDLLSICPLRGSTNPHYEKARVESSAWISSYNLFSDRKRLFFILGSNELLVSHTYPYAGYEQFRTCCDFVNLLFVVDEVSDDQNGSDARKTGEVFLNAMRDAKWDDGSALAKMTKEFRARFLRFASPTCHRRFLEHCENYVECVAREAEYRERGEVLDLDAFRDLRRENSAIRLCFGLFEYVLGIDLPDKVFDDPVFMSLYWAGADMVCWSNDVYSYNMEQAKGHSGNNIVTVLMKAKDISLQEASDHVGAYFKQLMDRYVEDKKRLPSWGPSIDANVAKYLSGVENWVIGNLEWSFETQRYFGVEHAQIKRTRLVTLRPHDQDDD</sequence>
<reference evidence="8" key="1">
    <citation type="journal article" date="2014" name="Proc. Natl. Acad. Sci. U.S.A.">
        <title>Extensive sampling of basidiomycete genomes demonstrates inadequacy of the white-rot/brown-rot paradigm for wood decay fungi.</title>
        <authorList>
            <person name="Riley R."/>
            <person name="Salamov A.A."/>
            <person name="Brown D.W."/>
            <person name="Nagy L.G."/>
            <person name="Floudas D."/>
            <person name="Held B.W."/>
            <person name="Levasseur A."/>
            <person name="Lombard V."/>
            <person name="Morin E."/>
            <person name="Otillar R."/>
            <person name="Lindquist E.A."/>
            <person name="Sun H."/>
            <person name="LaButti K.M."/>
            <person name="Schmutz J."/>
            <person name="Jabbour D."/>
            <person name="Luo H."/>
            <person name="Baker S.E."/>
            <person name="Pisabarro A.G."/>
            <person name="Walton J.D."/>
            <person name="Blanchette R.A."/>
            <person name="Henrissat B."/>
            <person name="Martin F."/>
            <person name="Cullen D."/>
            <person name="Hibbett D.S."/>
            <person name="Grigoriev I.V."/>
        </authorList>
    </citation>
    <scope>NUCLEOTIDE SEQUENCE [LARGE SCALE GENOMIC DNA]</scope>
    <source>
        <strain evidence="8">MUCL 33604</strain>
    </source>
</reference>
<dbReference type="GO" id="GO:0010333">
    <property type="term" value="F:terpene synthase activity"/>
    <property type="evidence" value="ECO:0007669"/>
    <property type="project" value="InterPro"/>
</dbReference>
<comment type="cofactor">
    <cofactor evidence="1 6">
        <name>Mg(2+)</name>
        <dbReference type="ChEBI" id="CHEBI:18420"/>
    </cofactor>
</comment>
<gene>
    <name evidence="7" type="ORF">JAAARDRAFT_162104</name>
</gene>
<dbReference type="GO" id="GO:0046872">
    <property type="term" value="F:metal ion binding"/>
    <property type="evidence" value="ECO:0007669"/>
    <property type="project" value="UniProtKB-KW"/>
</dbReference>
<comment type="similarity">
    <text evidence="2 6">Belongs to the terpene synthase family.</text>
</comment>
<evidence type="ECO:0000256" key="1">
    <source>
        <dbReference type="ARBA" id="ARBA00001946"/>
    </source>
</evidence>
<dbReference type="HOGENOM" id="CLU_042538_2_1_1"/>
<dbReference type="OrthoDB" id="2861623at2759"/>
<evidence type="ECO:0000256" key="4">
    <source>
        <dbReference type="ARBA" id="ARBA00022842"/>
    </source>
</evidence>
<dbReference type="InterPro" id="IPR008949">
    <property type="entry name" value="Isoprenoid_synthase_dom_sf"/>
</dbReference>
<keyword evidence="5 6" id="KW-0456">Lyase</keyword>
<dbReference type="PANTHER" id="PTHR35201">
    <property type="entry name" value="TERPENE SYNTHASE"/>
    <property type="match status" value="1"/>
</dbReference>
<dbReference type="Gene3D" id="1.10.600.10">
    <property type="entry name" value="Farnesyl Diphosphate Synthase"/>
    <property type="match status" value="1"/>
</dbReference>
<keyword evidence="3 6" id="KW-0479">Metal-binding</keyword>
<dbReference type="EC" id="4.2.3.-" evidence="6"/>
<keyword evidence="4 6" id="KW-0460">Magnesium</keyword>
<dbReference type="AlphaFoldDB" id="A0A067PPH6"/>
<evidence type="ECO:0000256" key="5">
    <source>
        <dbReference type="ARBA" id="ARBA00023239"/>
    </source>
</evidence>
<accession>A0A067PPH6</accession>
<keyword evidence="8" id="KW-1185">Reference proteome</keyword>
<protein>
    <recommendedName>
        <fullName evidence="6">Terpene synthase</fullName>
        <ecNumber evidence="6">4.2.3.-</ecNumber>
    </recommendedName>
</protein>
<evidence type="ECO:0000256" key="2">
    <source>
        <dbReference type="ARBA" id="ARBA00006333"/>
    </source>
</evidence>
<evidence type="ECO:0000313" key="8">
    <source>
        <dbReference type="Proteomes" id="UP000027265"/>
    </source>
</evidence>
<dbReference type="EMBL" id="KL197735">
    <property type="protein sequence ID" value="KDQ53197.1"/>
    <property type="molecule type" value="Genomic_DNA"/>
</dbReference>
<dbReference type="Proteomes" id="UP000027265">
    <property type="component" value="Unassembled WGS sequence"/>
</dbReference>
<dbReference type="InterPro" id="IPR034686">
    <property type="entry name" value="Terpene_cyclase-like_2"/>
</dbReference>